<dbReference type="SUPFAM" id="SSF52172">
    <property type="entry name" value="CheY-like"/>
    <property type="match status" value="1"/>
</dbReference>
<feature type="DNA-binding region" description="OmpR/PhoB-type" evidence="7">
    <location>
        <begin position="147"/>
        <end position="243"/>
    </location>
</feature>
<dbReference type="SUPFAM" id="SSF46894">
    <property type="entry name" value="C-terminal effector domain of the bipartite response regulators"/>
    <property type="match status" value="1"/>
</dbReference>
<organism evidence="10 11">
    <name type="scientific">Eiseniibacteriota bacterium</name>
    <dbReference type="NCBI Taxonomy" id="2212470"/>
    <lineage>
        <taxon>Bacteria</taxon>
        <taxon>Candidatus Eiseniibacteriota</taxon>
    </lineage>
</organism>
<dbReference type="SMART" id="SM00862">
    <property type="entry name" value="Trans_reg_C"/>
    <property type="match status" value="1"/>
</dbReference>
<evidence type="ECO:0000313" key="10">
    <source>
        <dbReference type="EMBL" id="NNF07636.1"/>
    </source>
</evidence>
<reference evidence="10 11" key="1">
    <citation type="submission" date="2020-03" db="EMBL/GenBank/DDBJ databases">
        <title>Metabolic flexibility allows generalist bacteria to become dominant in a frequently disturbed ecosystem.</title>
        <authorList>
            <person name="Chen Y.-J."/>
            <person name="Leung P.M."/>
            <person name="Bay S.K."/>
            <person name="Hugenholtz P."/>
            <person name="Kessler A.J."/>
            <person name="Shelley G."/>
            <person name="Waite D.W."/>
            <person name="Cook P.L."/>
            <person name="Greening C."/>
        </authorList>
    </citation>
    <scope>NUCLEOTIDE SEQUENCE [LARGE SCALE GENOMIC DNA]</scope>
    <source>
        <strain evidence="10">SS_bin_28</strain>
    </source>
</reference>
<accession>A0A7Y2E9D5</accession>
<dbReference type="SMART" id="SM00448">
    <property type="entry name" value="REC"/>
    <property type="match status" value="1"/>
</dbReference>
<dbReference type="InterPro" id="IPR001789">
    <property type="entry name" value="Sig_transdc_resp-reg_receiver"/>
</dbReference>
<dbReference type="Pfam" id="PF00486">
    <property type="entry name" value="Trans_reg_C"/>
    <property type="match status" value="1"/>
</dbReference>
<dbReference type="CDD" id="cd00383">
    <property type="entry name" value="trans_reg_C"/>
    <property type="match status" value="1"/>
</dbReference>
<keyword evidence="4 7" id="KW-0238">DNA-binding</keyword>
<evidence type="ECO:0000313" key="11">
    <source>
        <dbReference type="Proteomes" id="UP000547674"/>
    </source>
</evidence>
<evidence type="ECO:0000259" key="9">
    <source>
        <dbReference type="PROSITE" id="PS51755"/>
    </source>
</evidence>
<keyword evidence="1 6" id="KW-0597">Phosphoprotein</keyword>
<dbReference type="FunFam" id="3.40.50.2300:FF:000001">
    <property type="entry name" value="DNA-binding response regulator PhoB"/>
    <property type="match status" value="1"/>
</dbReference>
<evidence type="ECO:0000256" key="1">
    <source>
        <dbReference type="ARBA" id="ARBA00022553"/>
    </source>
</evidence>
<dbReference type="PROSITE" id="PS51755">
    <property type="entry name" value="OMPR_PHOB"/>
    <property type="match status" value="1"/>
</dbReference>
<dbReference type="InterPro" id="IPR039420">
    <property type="entry name" value="WalR-like"/>
</dbReference>
<evidence type="ECO:0000256" key="5">
    <source>
        <dbReference type="ARBA" id="ARBA00023163"/>
    </source>
</evidence>
<dbReference type="Pfam" id="PF00072">
    <property type="entry name" value="Response_reg"/>
    <property type="match status" value="1"/>
</dbReference>
<proteinExistence type="predicted"/>
<dbReference type="PANTHER" id="PTHR48111:SF40">
    <property type="entry name" value="PHOSPHATE REGULON TRANSCRIPTIONAL REGULATORY PROTEIN PHOB"/>
    <property type="match status" value="1"/>
</dbReference>
<dbReference type="GO" id="GO:0032993">
    <property type="term" value="C:protein-DNA complex"/>
    <property type="evidence" value="ECO:0007669"/>
    <property type="project" value="TreeGrafter"/>
</dbReference>
<dbReference type="Gene3D" id="3.40.50.2300">
    <property type="match status" value="1"/>
</dbReference>
<feature type="modified residue" description="4-aspartylphosphate" evidence="6">
    <location>
        <position position="68"/>
    </location>
</feature>
<keyword evidence="5" id="KW-0804">Transcription</keyword>
<dbReference type="InterPro" id="IPR036388">
    <property type="entry name" value="WH-like_DNA-bd_sf"/>
</dbReference>
<dbReference type="InterPro" id="IPR016032">
    <property type="entry name" value="Sig_transdc_resp-reg_C-effctor"/>
</dbReference>
<keyword evidence="2" id="KW-0902">Two-component regulatory system</keyword>
<dbReference type="Gene3D" id="6.10.250.690">
    <property type="match status" value="1"/>
</dbReference>
<gene>
    <name evidence="10" type="ORF">HKN21_12815</name>
</gene>
<dbReference type="PROSITE" id="PS50110">
    <property type="entry name" value="RESPONSE_REGULATORY"/>
    <property type="match status" value="1"/>
</dbReference>
<dbReference type="Proteomes" id="UP000547674">
    <property type="component" value="Unassembled WGS sequence"/>
</dbReference>
<dbReference type="PANTHER" id="PTHR48111">
    <property type="entry name" value="REGULATOR OF RPOS"/>
    <property type="match status" value="1"/>
</dbReference>
<evidence type="ECO:0000256" key="3">
    <source>
        <dbReference type="ARBA" id="ARBA00023015"/>
    </source>
</evidence>
<sequence>MALQNPLSFRERGGVLKRKILVVEDELDILEVLEFNLAREGFKVLTSSDGEEGLALVKSEAPDLVLLDLMLPGMDGIEICRRIREDPVTSQTVVVMLTAKSEESDVVLGLGIGADDYIAKPFSPREVIARVKANLRRAPDVQSKTREDSFRYGDLVVDYAKHEVTLAGSPQSFTATEFRLLRFLADHQGRVFTRDELLTRGIKGEVVVVDRNIDVHIRSIRKKLGPHRDLIETIRGVGYRFKEVS</sequence>
<evidence type="ECO:0000256" key="7">
    <source>
        <dbReference type="PROSITE-ProRule" id="PRU01091"/>
    </source>
</evidence>
<dbReference type="InterPro" id="IPR001867">
    <property type="entry name" value="OmpR/PhoB-type_DNA-bd"/>
</dbReference>
<protein>
    <submittedName>
        <fullName evidence="10">Response regulator</fullName>
    </submittedName>
</protein>
<dbReference type="GO" id="GO:0000976">
    <property type="term" value="F:transcription cis-regulatory region binding"/>
    <property type="evidence" value="ECO:0007669"/>
    <property type="project" value="TreeGrafter"/>
</dbReference>
<dbReference type="AlphaFoldDB" id="A0A7Y2E9D5"/>
<keyword evidence="3" id="KW-0805">Transcription regulation</keyword>
<evidence type="ECO:0000259" key="8">
    <source>
        <dbReference type="PROSITE" id="PS50110"/>
    </source>
</evidence>
<feature type="domain" description="OmpR/PhoB-type" evidence="9">
    <location>
        <begin position="147"/>
        <end position="243"/>
    </location>
</feature>
<dbReference type="InterPro" id="IPR011006">
    <property type="entry name" value="CheY-like_superfamily"/>
</dbReference>
<dbReference type="GO" id="GO:0000156">
    <property type="term" value="F:phosphorelay response regulator activity"/>
    <property type="evidence" value="ECO:0007669"/>
    <property type="project" value="TreeGrafter"/>
</dbReference>
<name>A0A7Y2E9D5_UNCEI</name>
<dbReference type="EMBL" id="JABDJR010000512">
    <property type="protein sequence ID" value="NNF07636.1"/>
    <property type="molecule type" value="Genomic_DNA"/>
</dbReference>
<comment type="caution">
    <text evidence="10">The sequence shown here is derived from an EMBL/GenBank/DDBJ whole genome shotgun (WGS) entry which is preliminary data.</text>
</comment>
<evidence type="ECO:0000256" key="4">
    <source>
        <dbReference type="ARBA" id="ARBA00023125"/>
    </source>
</evidence>
<dbReference type="GO" id="GO:0006355">
    <property type="term" value="P:regulation of DNA-templated transcription"/>
    <property type="evidence" value="ECO:0007669"/>
    <property type="project" value="InterPro"/>
</dbReference>
<dbReference type="Gene3D" id="1.10.10.10">
    <property type="entry name" value="Winged helix-like DNA-binding domain superfamily/Winged helix DNA-binding domain"/>
    <property type="match status" value="1"/>
</dbReference>
<feature type="domain" description="Response regulatory" evidence="8">
    <location>
        <begin position="19"/>
        <end position="135"/>
    </location>
</feature>
<dbReference type="GO" id="GO:0005829">
    <property type="term" value="C:cytosol"/>
    <property type="evidence" value="ECO:0007669"/>
    <property type="project" value="TreeGrafter"/>
</dbReference>
<evidence type="ECO:0000256" key="2">
    <source>
        <dbReference type="ARBA" id="ARBA00023012"/>
    </source>
</evidence>
<evidence type="ECO:0000256" key="6">
    <source>
        <dbReference type="PROSITE-ProRule" id="PRU00169"/>
    </source>
</evidence>